<protein>
    <submittedName>
        <fullName evidence="1">Uncharacterized protein</fullName>
    </submittedName>
</protein>
<dbReference type="EMBL" id="VSSQ01004795">
    <property type="protein sequence ID" value="MPM26669.1"/>
    <property type="molecule type" value="Genomic_DNA"/>
</dbReference>
<comment type="caution">
    <text evidence="1">The sequence shown here is derived from an EMBL/GenBank/DDBJ whole genome shotgun (WGS) entry which is preliminary data.</text>
</comment>
<name>A0A644YEE4_9ZZZZ</name>
<organism evidence="1">
    <name type="scientific">bioreactor metagenome</name>
    <dbReference type="NCBI Taxonomy" id="1076179"/>
    <lineage>
        <taxon>unclassified sequences</taxon>
        <taxon>metagenomes</taxon>
        <taxon>ecological metagenomes</taxon>
    </lineage>
</organism>
<sequence>MILEGTPSSATFNVTVQAVADGHQFQKFIQIQTQGKKQFSVETLPGNKRSLRPDTYQVIEVRARILDENDKPVPELTEQIIFKPQSDWIDLSEPILDDDYIALNMGCTSPNPDNKTANIPSSVNLMLLMDDVPEGEAPLRQDLEIKLLDCKLETEIEEATFPVSDDMSEITFDVWIENAGDEKGWNFNGEYRYGSLPSDPLTYIDIQPKGESKASVTLTGPLIKPKEGESITAKTLIISAAQGDEKPLERHLNIMIMQEGLIIKNGVSKQNEMYILASKPFEENLDFALYRYDKQSNQVLTDKEGLAEIQFELQSEEPEIINLASVLQPEFTFEGLVTNIPYGRYHFTTKEEIPGTGDVFILDYLVKAPSGDAERPEYFEKNIRLKVKTYGIGEEFPDWVKAYEECKYIINNYVPAGEAKNKLYEILELRKMTLGAEGLTELRNRIWKVASNLILAEGAEGYKSEEAWANAITITLEWTEWAGDMAFSALAAFYLKGVGATAAGMIKAKMIEALNFYIYEPEKGWDVFASRQLDSIMPLLMNMAKGRLLSIENIELVVKDNRTLAWTIFISCEFLYNLYQTKSVVEAAKITGRQIAEELIVKKLTGMLHREALKRNYEVIIPDEVLDDMMKNIKTVDGKEEINKGKLLEIMRDPAKVRTIQNHGTKEMKDIFNRSRSKIYNEHDARLKEYITKEYKLNPDEIKIDDYRTPGKGGDSVNTDRDYRVLRKVKGVDGTEKWIELQRGNWLEESYKIFGQVTEKPEGLSDLEWAEAHQQRGTDRFDAEASKDYSDHVFNPETNEIDINKSNITKVKEGKTTLYDAAETGKMYQNKVENAMKSGHESEAFAQAKKAAGTLKDVRSGYKDGMNLDIKDLPRDLDKAMEVINKAKVDVNAAGPHLESINNELKSLGYSDVSEVSKDISKAFNDLKEFDKKNPADSLFK</sequence>
<dbReference type="AlphaFoldDB" id="A0A644YEE4"/>
<reference evidence="1" key="1">
    <citation type="submission" date="2019-08" db="EMBL/GenBank/DDBJ databases">
        <authorList>
            <person name="Kucharzyk K."/>
            <person name="Murdoch R.W."/>
            <person name="Higgins S."/>
            <person name="Loffler F."/>
        </authorList>
    </citation>
    <scope>NUCLEOTIDE SEQUENCE</scope>
</reference>
<evidence type="ECO:0000313" key="1">
    <source>
        <dbReference type="EMBL" id="MPM26669.1"/>
    </source>
</evidence>
<accession>A0A644YEE4</accession>
<proteinExistence type="predicted"/>
<gene>
    <name evidence="1" type="ORF">SDC9_73173</name>
</gene>